<dbReference type="Pfam" id="PF16656">
    <property type="entry name" value="Pur_ac_phosph_N"/>
    <property type="match status" value="1"/>
</dbReference>
<comment type="caution">
    <text evidence="5">The sequence shown here is derived from an EMBL/GenBank/DDBJ whole genome shotgun (WGS) entry which is preliminary data.</text>
</comment>
<feature type="signal peptide" evidence="3">
    <location>
        <begin position="1"/>
        <end position="17"/>
    </location>
</feature>
<feature type="domain" description="Fibronectin type-III" evidence="4">
    <location>
        <begin position="23"/>
        <end position="115"/>
    </location>
</feature>
<dbReference type="OrthoDB" id="45007at2759"/>
<evidence type="ECO:0000256" key="1">
    <source>
        <dbReference type="ARBA" id="ARBA00022729"/>
    </source>
</evidence>
<dbReference type="Gene3D" id="3.60.21.10">
    <property type="match status" value="1"/>
</dbReference>
<dbReference type="InterPro" id="IPR008963">
    <property type="entry name" value="Purple_acid_Pase-like_N"/>
</dbReference>
<dbReference type="Proteomes" id="UP000663877">
    <property type="component" value="Unassembled WGS sequence"/>
</dbReference>
<dbReference type="InterPro" id="IPR029052">
    <property type="entry name" value="Metallo-depent_PP-like"/>
</dbReference>
<keyword evidence="3" id="KW-0378">Hydrolase</keyword>
<evidence type="ECO:0000259" key="4">
    <source>
        <dbReference type="SMART" id="SM00060"/>
    </source>
</evidence>
<dbReference type="GO" id="GO:0046872">
    <property type="term" value="F:metal ion binding"/>
    <property type="evidence" value="ECO:0007669"/>
    <property type="project" value="InterPro"/>
</dbReference>
<evidence type="ECO:0000256" key="2">
    <source>
        <dbReference type="ARBA" id="ARBA00023180"/>
    </source>
</evidence>
<dbReference type="SMART" id="SM00060">
    <property type="entry name" value="FN3"/>
    <property type="match status" value="1"/>
</dbReference>
<organism evidence="5 8">
    <name type="scientific">Adineta steineri</name>
    <dbReference type="NCBI Taxonomy" id="433720"/>
    <lineage>
        <taxon>Eukaryota</taxon>
        <taxon>Metazoa</taxon>
        <taxon>Spiralia</taxon>
        <taxon>Gnathifera</taxon>
        <taxon>Rotifera</taxon>
        <taxon>Eurotatoria</taxon>
        <taxon>Bdelloidea</taxon>
        <taxon>Adinetida</taxon>
        <taxon>Adinetidae</taxon>
        <taxon>Adineta</taxon>
    </lineage>
</organism>
<dbReference type="PANTHER" id="PTHR45867:SF3">
    <property type="entry name" value="ACID PHOSPHATASE TYPE 7"/>
    <property type="match status" value="1"/>
</dbReference>
<evidence type="ECO:0000313" key="7">
    <source>
        <dbReference type="Proteomes" id="UP000663832"/>
    </source>
</evidence>
<name>A0A813RJQ2_9BILA</name>
<comment type="similarity">
    <text evidence="3">Belongs to the metallophosphoesterase superfamily. Purple acid phosphatase family.</text>
</comment>
<dbReference type="InterPro" id="IPR041792">
    <property type="entry name" value="MPP_PAP"/>
</dbReference>
<evidence type="ECO:0000256" key="3">
    <source>
        <dbReference type="RuleBase" id="RU361203"/>
    </source>
</evidence>
<dbReference type="EMBL" id="CAJNOI010000010">
    <property type="protein sequence ID" value="CAF0785115.1"/>
    <property type="molecule type" value="Genomic_DNA"/>
</dbReference>
<dbReference type="Pfam" id="PF00149">
    <property type="entry name" value="Metallophos"/>
    <property type="match status" value="1"/>
</dbReference>
<evidence type="ECO:0000313" key="6">
    <source>
        <dbReference type="EMBL" id="CAF1051665.1"/>
    </source>
</evidence>
<comment type="catalytic activity">
    <reaction evidence="3">
        <text>a phosphate monoester + H2O = an alcohol + phosphate</text>
        <dbReference type="Rhea" id="RHEA:15017"/>
        <dbReference type="ChEBI" id="CHEBI:15377"/>
        <dbReference type="ChEBI" id="CHEBI:30879"/>
        <dbReference type="ChEBI" id="CHEBI:43474"/>
        <dbReference type="ChEBI" id="CHEBI:67140"/>
        <dbReference type="EC" id="3.1.3.2"/>
    </reaction>
</comment>
<dbReference type="SUPFAM" id="SSF49363">
    <property type="entry name" value="Purple acid phosphatase, N-terminal domain"/>
    <property type="match status" value="1"/>
</dbReference>
<dbReference type="Proteomes" id="UP000663832">
    <property type="component" value="Unassembled WGS sequence"/>
</dbReference>
<protein>
    <recommendedName>
        <fullName evidence="3">Purple acid phosphatase</fullName>
        <ecNumber evidence="3">3.1.3.2</ecNumber>
    </recommendedName>
</protein>
<gene>
    <name evidence="5" type="ORF">BJG266_LOCUS4359</name>
    <name evidence="6" type="ORF">QVE165_LOCUS17650</name>
</gene>
<feature type="chain" id="PRO_5035952955" description="Purple acid phosphatase" evidence="3">
    <location>
        <begin position="18"/>
        <end position="456"/>
    </location>
</feature>
<dbReference type="SUPFAM" id="SSF56300">
    <property type="entry name" value="Metallo-dependent phosphatases"/>
    <property type="match status" value="1"/>
</dbReference>
<keyword evidence="2" id="KW-0325">Glycoprotein</keyword>
<reference evidence="5" key="1">
    <citation type="submission" date="2021-02" db="EMBL/GenBank/DDBJ databases">
        <authorList>
            <person name="Nowell W R."/>
        </authorList>
    </citation>
    <scope>NUCLEOTIDE SEQUENCE</scope>
</reference>
<dbReference type="PANTHER" id="PTHR45867">
    <property type="entry name" value="PURPLE ACID PHOSPHATASE"/>
    <property type="match status" value="1"/>
</dbReference>
<sequence>MLFTLFIVVQCISLVHGSFCILPRSPEQMRVAMRGPNAVTISWRTGGNFGKNDTPEPRVEYSTSKTFTDKVTVNGATDNYDKSSFFHNVALLDLLPSTTYYYRILAAPTCVRESGIHSFTTAPLAGNPSAVSITLVGDLGNDNLLNLGGSSRTMKGLRQVADKTDFFVHIGDISYADDYGLGVPFEFYEQSWNSWQKHMTEVTANQFYMTGPGNHEVTCAILGDFLCLNSNYKNFSAYLHRFRMPGDESGGYKNLWYSFDYGLVHYVIINTETDFPDAPSGPGTLLNGGNFKGLTGQLDWLKADLEAANGNRAQVPWIIVSGHRPFFGSLPKLPALPGNCDSCRTAFDPLLQQYNVDFYVSGHVHWYERLYPIDANGNPIAYNYDNQPGPIHIINGAGGAPEGKASVKTPISASAKIVSAFGFARLELKDASNARLSFVDSKTMQEVDSVDIIRHH</sequence>
<dbReference type="Gene3D" id="2.60.40.380">
    <property type="entry name" value="Purple acid phosphatase-like, N-terminal"/>
    <property type="match status" value="1"/>
</dbReference>
<dbReference type="AlphaFoldDB" id="A0A813RJQ2"/>
<dbReference type="InterPro" id="IPR015914">
    <property type="entry name" value="PAPs_N"/>
</dbReference>
<evidence type="ECO:0000313" key="8">
    <source>
        <dbReference type="Proteomes" id="UP000663877"/>
    </source>
</evidence>
<evidence type="ECO:0000313" key="5">
    <source>
        <dbReference type="EMBL" id="CAF0785115.1"/>
    </source>
</evidence>
<dbReference type="InterPro" id="IPR025733">
    <property type="entry name" value="PAPs_C"/>
</dbReference>
<proteinExistence type="inferred from homology"/>
<dbReference type="CDD" id="cd00839">
    <property type="entry name" value="MPP_PAPs"/>
    <property type="match status" value="1"/>
</dbReference>
<dbReference type="Pfam" id="PF14008">
    <property type="entry name" value="Metallophos_C"/>
    <property type="match status" value="1"/>
</dbReference>
<accession>A0A813RJQ2</accession>
<dbReference type="GO" id="GO:0003993">
    <property type="term" value="F:acid phosphatase activity"/>
    <property type="evidence" value="ECO:0007669"/>
    <property type="project" value="UniProtKB-EC"/>
</dbReference>
<keyword evidence="1 3" id="KW-0732">Signal</keyword>
<keyword evidence="7" id="KW-1185">Reference proteome</keyword>
<dbReference type="EMBL" id="CAJNOM010000102">
    <property type="protein sequence ID" value="CAF1051665.1"/>
    <property type="molecule type" value="Genomic_DNA"/>
</dbReference>
<dbReference type="InterPro" id="IPR004843">
    <property type="entry name" value="Calcineurin-like_PHP"/>
</dbReference>
<dbReference type="InterPro" id="IPR003961">
    <property type="entry name" value="FN3_dom"/>
</dbReference>
<dbReference type="EC" id="3.1.3.2" evidence="3"/>